<organism evidence="3 4">
    <name type="scientific">Elysia marginata</name>
    <dbReference type="NCBI Taxonomy" id="1093978"/>
    <lineage>
        <taxon>Eukaryota</taxon>
        <taxon>Metazoa</taxon>
        <taxon>Spiralia</taxon>
        <taxon>Lophotrochozoa</taxon>
        <taxon>Mollusca</taxon>
        <taxon>Gastropoda</taxon>
        <taxon>Heterobranchia</taxon>
        <taxon>Euthyneura</taxon>
        <taxon>Panpulmonata</taxon>
        <taxon>Sacoglossa</taxon>
        <taxon>Placobranchoidea</taxon>
        <taxon>Plakobranchidae</taxon>
        <taxon>Elysia</taxon>
    </lineage>
</organism>
<comment type="caution">
    <text evidence="3">The sequence shown here is derived from an EMBL/GenBank/DDBJ whole genome shotgun (WGS) entry which is preliminary data.</text>
</comment>
<dbReference type="GO" id="GO:0051301">
    <property type="term" value="P:cell division"/>
    <property type="evidence" value="ECO:0007669"/>
    <property type="project" value="TreeGrafter"/>
</dbReference>
<reference evidence="3 4" key="1">
    <citation type="journal article" date="2021" name="Elife">
        <title>Chloroplast acquisition without the gene transfer in kleptoplastic sea slugs, Plakobranchus ocellatus.</title>
        <authorList>
            <person name="Maeda T."/>
            <person name="Takahashi S."/>
            <person name="Yoshida T."/>
            <person name="Shimamura S."/>
            <person name="Takaki Y."/>
            <person name="Nagai Y."/>
            <person name="Toyoda A."/>
            <person name="Suzuki Y."/>
            <person name="Arimoto A."/>
            <person name="Ishii H."/>
            <person name="Satoh N."/>
            <person name="Nishiyama T."/>
            <person name="Hasebe M."/>
            <person name="Maruyama T."/>
            <person name="Minagawa J."/>
            <person name="Obokata J."/>
            <person name="Shigenobu S."/>
        </authorList>
    </citation>
    <scope>NUCLEOTIDE SEQUENCE [LARGE SCALE GENOMIC DNA]</scope>
</reference>
<evidence type="ECO:0000313" key="3">
    <source>
        <dbReference type="EMBL" id="GFR73085.1"/>
    </source>
</evidence>
<dbReference type="GO" id="GO:0030514">
    <property type="term" value="P:negative regulation of BMP signaling pathway"/>
    <property type="evidence" value="ECO:0007669"/>
    <property type="project" value="TreeGrafter"/>
</dbReference>
<evidence type="ECO:0000259" key="2">
    <source>
        <dbReference type="Pfam" id="PF06911"/>
    </source>
</evidence>
<feature type="region of interest" description="Disordered" evidence="1">
    <location>
        <begin position="562"/>
        <end position="600"/>
    </location>
</feature>
<dbReference type="EMBL" id="BMAT01007869">
    <property type="protein sequence ID" value="GFR73085.1"/>
    <property type="molecule type" value="Genomic_DNA"/>
</dbReference>
<dbReference type="InterPro" id="IPR009686">
    <property type="entry name" value="Senescence/spartin_C"/>
</dbReference>
<evidence type="ECO:0000313" key="4">
    <source>
        <dbReference type="Proteomes" id="UP000762676"/>
    </source>
</evidence>
<dbReference type="PANTHER" id="PTHR21068">
    <property type="entry name" value="SPARTIN"/>
    <property type="match status" value="1"/>
</dbReference>
<feature type="domain" description="Senescence" evidence="2">
    <location>
        <begin position="367"/>
        <end position="560"/>
    </location>
</feature>
<dbReference type="AlphaFoldDB" id="A0AAV4FLB2"/>
<accession>A0AAV4FLB2</accession>
<feature type="compositionally biased region" description="Low complexity" evidence="1">
    <location>
        <begin position="591"/>
        <end position="600"/>
    </location>
</feature>
<dbReference type="GO" id="GO:0005886">
    <property type="term" value="C:plasma membrane"/>
    <property type="evidence" value="ECO:0007669"/>
    <property type="project" value="TreeGrafter"/>
</dbReference>
<name>A0AAV4FLB2_9GAST</name>
<dbReference type="InterPro" id="IPR045036">
    <property type="entry name" value="Spartin-like"/>
</dbReference>
<keyword evidence="4" id="KW-1185">Reference proteome</keyword>
<protein>
    <submittedName>
        <fullName evidence="3">Spartin-like</fullName>
    </submittedName>
</protein>
<dbReference type="Proteomes" id="UP000762676">
    <property type="component" value="Unassembled WGS sequence"/>
</dbReference>
<feature type="region of interest" description="Disordered" evidence="1">
    <location>
        <begin position="1"/>
        <end position="25"/>
    </location>
</feature>
<feature type="compositionally biased region" description="Basic and acidic residues" evidence="1">
    <location>
        <begin position="1"/>
        <end position="11"/>
    </location>
</feature>
<proteinExistence type="predicted"/>
<gene>
    <name evidence="3" type="ORF">ElyMa_003857400</name>
</gene>
<feature type="compositionally biased region" description="Basic and acidic residues" evidence="1">
    <location>
        <begin position="562"/>
        <end position="576"/>
    </location>
</feature>
<evidence type="ECO:0000256" key="1">
    <source>
        <dbReference type="SAM" id="MobiDB-lite"/>
    </source>
</evidence>
<sequence length="600" mass="64070">MASFQEQERRPPARPPPPASLSSHNLQSLPAHIKTYEDFHKIHDAAFKHVNKGLAADERGEEDVAESSYKQGFELMDRCLRCNLSDGELVRVMRHSDLEQAREMQNKLNKTRQQIIYRLRDLETRNSQLRHQSMENSVNGGMGELQSPQSPIGACALPSYEQAMSESDTASQPPAYDEDELTALGESLMMAESGSSATPANATELLSIPDGVQIFFISPNGLVSAPSYPAALHVVTFNRDSEQAASTGHVGPPPAFLYVGDWVYPLIPGTSPSLHTNYGAYIFPDVTTAQAGSAVGLMLPDNIPDARQQFESIIKNFTVSESEVRGAEVTSGHEQAAPATGVKQVAEPEVVTGEEEDTSTASKISKGILVAADWITWGVGKGAEKAGELMKVGSERLRRSSPATENPRKIDPRVQQGVKYARVATKGAVKVTGFIVNKLGEATVALAKQIAPHVRQHGEKIVPKSLKKENGSGKSTLDGVVKVAASGLQGFGTVFVGLEAAAKSLGKSLTQETVQVVTHKYGEEAGILTENTMYAAGHVAVTAYNVDNIGVKALAKRTAKETGKAVLHDLHADGQGRKGGPPPPGSGGDSGHQQPGPRKL</sequence>
<dbReference type="PANTHER" id="PTHR21068:SF43">
    <property type="entry name" value="SPARTIN"/>
    <property type="match status" value="1"/>
</dbReference>
<dbReference type="Pfam" id="PF06911">
    <property type="entry name" value="Senescence"/>
    <property type="match status" value="1"/>
</dbReference>
<dbReference type="Gene3D" id="1.20.58.80">
    <property type="entry name" value="Phosphotransferase system, lactose/cellobiose-type IIA subunit"/>
    <property type="match status" value="1"/>
</dbReference>